<keyword evidence="2" id="KW-0805">Transcription regulation</keyword>
<dbReference type="PRINTS" id="PR00038">
    <property type="entry name" value="HTHLUXR"/>
</dbReference>
<dbReference type="InterPro" id="IPR016032">
    <property type="entry name" value="Sig_transdc_resp-reg_C-effctor"/>
</dbReference>
<evidence type="ECO:0000313" key="9">
    <source>
        <dbReference type="Proteomes" id="UP000639606"/>
    </source>
</evidence>
<dbReference type="InterPro" id="IPR001789">
    <property type="entry name" value="Sig_transdc_resp-reg_receiver"/>
</dbReference>
<dbReference type="EMBL" id="BMRG01000010">
    <property type="protein sequence ID" value="GGP68935.1"/>
    <property type="molecule type" value="Genomic_DNA"/>
</dbReference>
<dbReference type="SMART" id="SM00448">
    <property type="entry name" value="REC"/>
    <property type="match status" value="1"/>
</dbReference>
<dbReference type="GO" id="GO:0006355">
    <property type="term" value="P:regulation of DNA-templated transcription"/>
    <property type="evidence" value="ECO:0007669"/>
    <property type="project" value="InterPro"/>
</dbReference>
<keyword evidence="3 8" id="KW-0238">DNA-binding</keyword>
<gene>
    <name evidence="8" type="ORF">GCM10010185_47430</name>
</gene>
<keyword evidence="1 5" id="KW-0597">Phosphoprotein</keyword>
<keyword evidence="4" id="KW-0804">Transcription</keyword>
<dbReference type="Gene3D" id="1.10.10.10">
    <property type="entry name" value="Winged helix-like DNA-binding domain superfamily/Winged helix DNA-binding domain"/>
    <property type="match status" value="1"/>
</dbReference>
<dbReference type="InterPro" id="IPR000792">
    <property type="entry name" value="Tscrpt_reg_LuxR_C"/>
</dbReference>
<feature type="modified residue" description="4-aspartylphosphate" evidence="5">
    <location>
        <position position="52"/>
    </location>
</feature>
<dbReference type="CDD" id="cd06170">
    <property type="entry name" value="LuxR_C_like"/>
    <property type="match status" value="1"/>
</dbReference>
<sequence>MRVVLAEDSGLLRESLVGLITRFGHRVSAAVGTAEELVAAVRAEVPDVVVTDVRMPPAFRDEGLRAAIALRAELPALPVLVLSQHVDTPSLAELLETGGAGTGYLLKDRVADGADFLAKLTEVAGGGTVVDQDVVRRLLSHRRDPLRLLSARELEVLGLMAQGRSNAAIAADLVISEVTVSKHIGGIFTKLDLHVDSADHRRVRAVLAYLRGRGG</sequence>
<evidence type="ECO:0000256" key="5">
    <source>
        <dbReference type="PROSITE-ProRule" id="PRU00169"/>
    </source>
</evidence>
<evidence type="ECO:0000256" key="2">
    <source>
        <dbReference type="ARBA" id="ARBA00023015"/>
    </source>
</evidence>
<evidence type="ECO:0000256" key="1">
    <source>
        <dbReference type="ARBA" id="ARBA00022553"/>
    </source>
</evidence>
<evidence type="ECO:0000259" key="6">
    <source>
        <dbReference type="PROSITE" id="PS50043"/>
    </source>
</evidence>
<dbReference type="SUPFAM" id="SSF52172">
    <property type="entry name" value="CheY-like"/>
    <property type="match status" value="1"/>
</dbReference>
<dbReference type="InterPro" id="IPR036388">
    <property type="entry name" value="WH-like_DNA-bd_sf"/>
</dbReference>
<dbReference type="PROSITE" id="PS50043">
    <property type="entry name" value="HTH_LUXR_2"/>
    <property type="match status" value="1"/>
</dbReference>
<name>A0A918AQ58_9PSEU</name>
<dbReference type="RefSeq" id="WP_189225530.1">
    <property type="nucleotide sequence ID" value="NZ_BMRG01000010.1"/>
</dbReference>
<dbReference type="InterPro" id="IPR058245">
    <property type="entry name" value="NreC/VraR/RcsB-like_REC"/>
</dbReference>
<dbReference type="PANTHER" id="PTHR43214:SF24">
    <property type="entry name" value="TRANSCRIPTIONAL REGULATORY PROTEIN NARL-RELATED"/>
    <property type="match status" value="1"/>
</dbReference>
<protein>
    <submittedName>
        <fullName evidence="8">DNA-binding response regulator</fullName>
    </submittedName>
</protein>
<dbReference type="InterPro" id="IPR011006">
    <property type="entry name" value="CheY-like_superfamily"/>
</dbReference>
<feature type="domain" description="HTH luxR-type" evidence="6">
    <location>
        <begin position="142"/>
        <end position="213"/>
    </location>
</feature>
<evidence type="ECO:0000256" key="3">
    <source>
        <dbReference type="ARBA" id="ARBA00023125"/>
    </source>
</evidence>
<dbReference type="Gene3D" id="3.40.50.2300">
    <property type="match status" value="1"/>
</dbReference>
<evidence type="ECO:0000259" key="7">
    <source>
        <dbReference type="PROSITE" id="PS50110"/>
    </source>
</evidence>
<accession>A0A918AQ58</accession>
<dbReference type="InterPro" id="IPR039420">
    <property type="entry name" value="WalR-like"/>
</dbReference>
<evidence type="ECO:0000256" key="4">
    <source>
        <dbReference type="ARBA" id="ARBA00023163"/>
    </source>
</evidence>
<dbReference type="PROSITE" id="PS50110">
    <property type="entry name" value="RESPONSE_REGULATORY"/>
    <property type="match status" value="1"/>
</dbReference>
<organism evidence="8 9">
    <name type="scientific">Saccharothrix coeruleofusca</name>
    <dbReference type="NCBI Taxonomy" id="33919"/>
    <lineage>
        <taxon>Bacteria</taxon>
        <taxon>Bacillati</taxon>
        <taxon>Actinomycetota</taxon>
        <taxon>Actinomycetes</taxon>
        <taxon>Pseudonocardiales</taxon>
        <taxon>Pseudonocardiaceae</taxon>
        <taxon>Saccharothrix</taxon>
    </lineage>
</organism>
<comment type="caution">
    <text evidence="8">The sequence shown here is derived from an EMBL/GenBank/DDBJ whole genome shotgun (WGS) entry which is preliminary data.</text>
</comment>
<reference evidence="8" key="1">
    <citation type="journal article" date="2014" name="Int. J. Syst. Evol. Microbiol.">
        <title>Complete genome sequence of Corynebacterium casei LMG S-19264T (=DSM 44701T), isolated from a smear-ripened cheese.</title>
        <authorList>
            <consortium name="US DOE Joint Genome Institute (JGI-PGF)"/>
            <person name="Walter F."/>
            <person name="Albersmeier A."/>
            <person name="Kalinowski J."/>
            <person name="Ruckert C."/>
        </authorList>
    </citation>
    <scope>NUCLEOTIDE SEQUENCE</scope>
    <source>
        <strain evidence="8">JCM 3313</strain>
    </source>
</reference>
<feature type="domain" description="Response regulatory" evidence="7">
    <location>
        <begin position="2"/>
        <end position="122"/>
    </location>
</feature>
<reference evidence="8" key="2">
    <citation type="submission" date="2020-09" db="EMBL/GenBank/DDBJ databases">
        <authorList>
            <person name="Sun Q."/>
            <person name="Ohkuma M."/>
        </authorList>
    </citation>
    <scope>NUCLEOTIDE SEQUENCE</scope>
    <source>
        <strain evidence="8">JCM 3313</strain>
    </source>
</reference>
<dbReference type="Pfam" id="PF00196">
    <property type="entry name" value="GerE"/>
    <property type="match status" value="1"/>
</dbReference>
<evidence type="ECO:0000313" key="8">
    <source>
        <dbReference type="EMBL" id="GGP68935.1"/>
    </source>
</evidence>
<dbReference type="SMART" id="SM00421">
    <property type="entry name" value="HTH_LUXR"/>
    <property type="match status" value="1"/>
</dbReference>
<dbReference type="GO" id="GO:0000160">
    <property type="term" value="P:phosphorelay signal transduction system"/>
    <property type="evidence" value="ECO:0007669"/>
    <property type="project" value="InterPro"/>
</dbReference>
<dbReference type="SUPFAM" id="SSF46894">
    <property type="entry name" value="C-terminal effector domain of the bipartite response regulators"/>
    <property type="match status" value="1"/>
</dbReference>
<dbReference type="CDD" id="cd17535">
    <property type="entry name" value="REC_NarL-like"/>
    <property type="match status" value="1"/>
</dbReference>
<dbReference type="Proteomes" id="UP000639606">
    <property type="component" value="Unassembled WGS sequence"/>
</dbReference>
<dbReference type="Pfam" id="PF00072">
    <property type="entry name" value="Response_reg"/>
    <property type="match status" value="1"/>
</dbReference>
<dbReference type="GO" id="GO:0003677">
    <property type="term" value="F:DNA binding"/>
    <property type="evidence" value="ECO:0007669"/>
    <property type="project" value="UniProtKB-KW"/>
</dbReference>
<dbReference type="PANTHER" id="PTHR43214">
    <property type="entry name" value="TWO-COMPONENT RESPONSE REGULATOR"/>
    <property type="match status" value="1"/>
</dbReference>
<proteinExistence type="predicted"/>
<keyword evidence="9" id="KW-1185">Reference proteome</keyword>
<dbReference type="AlphaFoldDB" id="A0A918AQ58"/>